<feature type="compositionally biased region" description="Pro residues" evidence="1">
    <location>
        <begin position="102"/>
        <end position="116"/>
    </location>
</feature>
<feature type="compositionally biased region" description="Polar residues" evidence="1">
    <location>
        <begin position="172"/>
        <end position="202"/>
    </location>
</feature>
<dbReference type="Proteomes" id="UP000789396">
    <property type="component" value="Unassembled WGS sequence"/>
</dbReference>
<feature type="compositionally biased region" description="Low complexity" evidence="1">
    <location>
        <begin position="141"/>
        <end position="171"/>
    </location>
</feature>
<name>A0A9N9F010_9GLOM</name>
<organism evidence="2 3">
    <name type="scientific">Racocetra fulgida</name>
    <dbReference type="NCBI Taxonomy" id="60492"/>
    <lineage>
        <taxon>Eukaryota</taxon>
        <taxon>Fungi</taxon>
        <taxon>Fungi incertae sedis</taxon>
        <taxon>Mucoromycota</taxon>
        <taxon>Glomeromycotina</taxon>
        <taxon>Glomeromycetes</taxon>
        <taxon>Diversisporales</taxon>
        <taxon>Gigasporaceae</taxon>
        <taxon>Racocetra</taxon>
    </lineage>
</organism>
<keyword evidence="3" id="KW-1185">Reference proteome</keyword>
<protein>
    <submittedName>
        <fullName evidence="2">10255_t:CDS:1</fullName>
    </submittedName>
</protein>
<evidence type="ECO:0000313" key="2">
    <source>
        <dbReference type="EMBL" id="CAG8501204.1"/>
    </source>
</evidence>
<comment type="caution">
    <text evidence="2">The sequence shown here is derived from an EMBL/GenBank/DDBJ whole genome shotgun (WGS) entry which is preliminary data.</text>
</comment>
<feature type="non-terminal residue" evidence="2">
    <location>
        <position position="212"/>
    </location>
</feature>
<evidence type="ECO:0000256" key="1">
    <source>
        <dbReference type="SAM" id="MobiDB-lite"/>
    </source>
</evidence>
<evidence type="ECO:0000313" key="3">
    <source>
        <dbReference type="Proteomes" id="UP000789396"/>
    </source>
</evidence>
<accession>A0A9N9F010</accession>
<gene>
    <name evidence="2" type="ORF">RFULGI_LOCUS2445</name>
</gene>
<dbReference type="OrthoDB" id="2439801at2759"/>
<sequence>RPVSRISLPEERQQEREQYFHNVPPEANLEYSQIILSQNHFQSLLPEEHQQKFRSLNRPESYSTDKTDLTCVSTDLSNNFKPLNPPNPIHVNTDGSQQNLIPPHPNSNPEAPPPNISYPVYDNKSFNLLGVVKVNNAAAQNSQSNSDLASNGNGTNSSANNSTETTVTNSTDINPSGSLPTVPTPTESNPTASVAQIPSNCPSPAACTISGQ</sequence>
<feature type="region of interest" description="Disordered" evidence="1">
    <location>
        <begin position="78"/>
        <end position="119"/>
    </location>
</feature>
<dbReference type="EMBL" id="CAJVPZ010001852">
    <property type="protein sequence ID" value="CAG8501204.1"/>
    <property type="molecule type" value="Genomic_DNA"/>
</dbReference>
<dbReference type="AlphaFoldDB" id="A0A9N9F010"/>
<feature type="region of interest" description="Disordered" evidence="1">
    <location>
        <begin position="141"/>
        <end position="212"/>
    </location>
</feature>
<proteinExistence type="predicted"/>
<reference evidence="2" key="1">
    <citation type="submission" date="2021-06" db="EMBL/GenBank/DDBJ databases">
        <authorList>
            <person name="Kallberg Y."/>
            <person name="Tangrot J."/>
            <person name="Rosling A."/>
        </authorList>
    </citation>
    <scope>NUCLEOTIDE SEQUENCE</scope>
    <source>
        <strain evidence="2">IN212</strain>
    </source>
</reference>